<comment type="function">
    <text evidence="1">Responsible for the formation of the pyrimidine heterocycle in the thiamine biosynthesis pathway. Catalyzes the formation of hydroxymethylpyrimidine phosphate (HMP-P) from histidine and pyridoxal phosphate (PLP). The protein uses PLP and the active site histidine to form HMP-P, generating an inactive enzyme. The enzyme can only undergo a single turnover, which suggests it is a suicide enzyme.</text>
</comment>
<evidence type="ECO:0000256" key="6">
    <source>
        <dbReference type="ARBA" id="ARBA00022723"/>
    </source>
</evidence>
<dbReference type="PANTHER" id="PTHR31528:SF1">
    <property type="entry name" value="4-AMINO-5-HYDROXYMETHYL-2-METHYLPYRIMIDINE PHOSPHATE SYNTHASE THI11-RELATED"/>
    <property type="match status" value="1"/>
</dbReference>
<dbReference type="Pfam" id="PF09084">
    <property type="entry name" value="NMT1"/>
    <property type="match status" value="1"/>
</dbReference>
<feature type="signal peptide" evidence="12">
    <location>
        <begin position="1"/>
        <end position="36"/>
    </location>
</feature>
<comment type="pathway">
    <text evidence="2">Cofactor biosynthesis; thiamine diphosphate biosynthesis.</text>
</comment>
<proteinExistence type="inferred from homology"/>
<keyword evidence="8" id="KW-0784">Thiamine biosynthesis</keyword>
<evidence type="ECO:0000256" key="9">
    <source>
        <dbReference type="ARBA" id="ARBA00023004"/>
    </source>
</evidence>
<dbReference type="PROSITE" id="PS51318">
    <property type="entry name" value="TAT"/>
    <property type="match status" value="1"/>
</dbReference>
<geneLocation type="plasmid" evidence="14 15">
    <name>pTT6-1</name>
</geneLocation>
<sequence length="368" mass="39561">MTRFTPPLSRRTLLKSAAAGTALAAMAGPLSAPALAANRPVKFTLAWLAQGTTLYVYLAKAKGFFSQRGLDVEISRGYGSLPAAQSIAAGQFDYGIVISTPLILSIAKGLPLKAIATVDYDATMGMGVLQDSPITAAKDLTGKKIGAVPGSAEYPFFPAFMQKAGMQMSDVELVHLDNKVLERAMTEKQVAAIMGIGSSSLPVMLSKGIPVRWLLYSSVGMRTYGQTIVTRPEVLERDPAVSEAVVDALMEAVAYSMKNPEESMEIFAREVPEIALTQNGKEFVRIGLGLAHHTIARSEAMEHGLGWGDPAVYQEMIDLVMTYAGGEGMTRPTVEQVFTNDFAGEFKLEQPEWQSVQARSAEFGKLVS</sequence>
<keyword evidence="12" id="KW-0732">Signal</keyword>
<evidence type="ECO:0000256" key="7">
    <source>
        <dbReference type="ARBA" id="ARBA00022898"/>
    </source>
</evidence>
<keyword evidence="6" id="KW-0479">Metal-binding</keyword>
<evidence type="ECO:0000256" key="11">
    <source>
        <dbReference type="ARBA" id="ARBA00048179"/>
    </source>
</evidence>
<evidence type="ECO:0000256" key="1">
    <source>
        <dbReference type="ARBA" id="ARBA00003469"/>
    </source>
</evidence>
<comment type="subunit">
    <text evidence="4">Homodimer.</text>
</comment>
<evidence type="ECO:0000256" key="2">
    <source>
        <dbReference type="ARBA" id="ARBA00004948"/>
    </source>
</evidence>
<dbReference type="RefSeq" id="WP_201082004.1">
    <property type="nucleotide sequence ID" value="NZ_CP067421.1"/>
</dbReference>
<comment type="catalytic activity">
    <reaction evidence="11">
        <text>N(6)-(pyridoxal phosphate)-L-lysyl-[4-amino-5-hydroxymethyl-2-methylpyrimidine phosphate synthase] + L-histidyl-[4-amino-5-hydroxymethyl-2-methylpyrimidine phosphate synthase] + 2 Fe(3+) + 4 H2O = L-lysyl-[4-amino-5-hydroxymethyl-2-methylpyrimidine phosphate synthase] + (2S)-2-amino-5-hydroxy-4-oxopentanoyl-[4-amino-5-hydroxymethyl-2-methylpyrimidine phosphate synthase] + 4-amino-2-methyl-5-(phosphooxymethyl)pyrimidine + 3-oxopropanoate + 2 Fe(2+) + 2 H(+)</text>
        <dbReference type="Rhea" id="RHEA:65756"/>
        <dbReference type="Rhea" id="RHEA-COMP:16892"/>
        <dbReference type="Rhea" id="RHEA-COMP:16893"/>
        <dbReference type="Rhea" id="RHEA-COMP:16894"/>
        <dbReference type="Rhea" id="RHEA-COMP:16895"/>
        <dbReference type="ChEBI" id="CHEBI:15377"/>
        <dbReference type="ChEBI" id="CHEBI:15378"/>
        <dbReference type="ChEBI" id="CHEBI:29033"/>
        <dbReference type="ChEBI" id="CHEBI:29034"/>
        <dbReference type="ChEBI" id="CHEBI:29969"/>
        <dbReference type="ChEBI" id="CHEBI:29979"/>
        <dbReference type="ChEBI" id="CHEBI:33190"/>
        <dbReference type="ChEBI" id="CHEBI:58354"/>
        <dbReference type="ChEBI" id="CHEBI:143915"/>
        <dbReference type="ChEBI" id="CHEBI:157692"/>
    </reaction>
    <physiologicalReaction direction="left-to-right" evidence="11">
        <dbReference type="Rhea" id="RHEA:65757"/>
    </physiologicalReaction>
</comment>
<evidence type="ECO:0000256" key="3">
    <source>
        <dbReference type="ARBA" id="ARBA00009406"/>
    </source>
</evidence>
<evidence type="ECO:0000256" key="12">
    <source>
        <dbReference type="SAM" id="SignalP"/>
    </source>
</evidence>
<evidence type="ECO:0000256" key="4">
    <source>
        <dbReference type="ARBA" id="ARBA00011738"/>
    </source>
</evidence>
<gene>
    <name evidence="14" type="ORF">IGS68_30655</name>
</gene>
<evidence type="ECO:0000313" key="14">
    <source>
        <dbReference type="EMBL" id="QQP92807.1"/>
    </source>
</evidence>
<dbReference type="PANTHER" id="PTHR31528">
    <property type="entry name" value="4-AMINO-5-HYDROXYMETHYL-2-METHYLPYRIMIDINE PHOSPHATE SYNTHASE THI11-RELATED"/>
    <property type="match status" value="1"/>
</dbReference>
<dbReference type="SUPFAM" id="SSF53850">
    <property type="entry name" value="Periplasmic binding protein-like II"/>
    <property type="match status" value="1"/>
</dbReference>
<name>A0ABX7BK02_9PROT</name>
<protein>
    <recommendedName>
        <fullName evidence="10">Thiamine pyrimidine synthase</fullName>
    </recommendedName>
</protein>
<dbReference type="EMBL" id="CP067421">
    <property type="protein sequence ID" value="QQP92807.1"/>
    <property type="molecule type" value="Genomic_DNA"/>
</dbReference>
<comment type="similarity">
    <text evidence="3">Belongs to the NMT1/THI5 family.</text>
</comment>
<organism evidence="14 15">
    <name type="scientific">Skermanella cutis</name>
    <dbReference type="NCBI Taxonomy" id="2775420"/>
    <lineage>
        <taxon>Bacteria</taxon>
        <taxon>Pseudomonadati</taxon>
        <taxon>Pseudomonadota</taxon>
        <taxon>Alphaproteobacteria</taxon>
        <taxon>Rhodospirillales</taxon>
        <taxon>Azospirillaceae</taxon>
        <taxon>Skermanella</taxon>
    </lineage>
</organism>
<reference evidence="14" key="1">
    <citation type="submission" date="2021-02" db="EMBL/GenBank/DDBJ databases">
        <title>Skermanella TT6 skin isolate.</title>
        <authorList>
            <person name="Lee K."/>
            <person name="Ganzorig M."/>
        </authorList>
    </citation>
    <scope>NUCLEOTIDE SEQUENCE</scope>
    <source>
        <strain evidence="14">TT6</strain>
    </source>
</reference>
<feature type="domain" description="SsuA/THI5-like" evidence="13">
    <location>
        <begin position="56"/>
        <end position="262"/>
    </location>
</feature>
<dbReference type="InterPro" id="IPR015168">
    <property type="entry name" value="SsuA/THI5"/>
</dbReference>
<accession>A0ABX7BK02</accession>
<dbReference type="InterPro" id="IPR006311">
    <property type="entry name" value="TAT_signal"/>
</dbReference>
<evidence type="ECO:0000313" key="15">
    <source>
        <dbReference type="Proteomes" id="UP000595197"/>
    </source>
</evidence>
<feature type="chain" id="PRO_5045383686" description="Thiamine pyrimidine synthase" evidence="12">
    <location>
        <begin position="37"/>
        <end position="368"/>
    </location>
</feature>
<keyword evidence="14" id="KW-0614">Plasmid</keyword>
<dbReference type="Gene3D" id="3.40.190.10">
    <property type="entry name" value="Periplasmic binding protein-like II"/>
    <property type="match status" value="2"/>
</dbReference>
<dbReference type="Proteomes" id="UP000595197">
    <property type="component" value="Plasmid pTT6-1"/>
</dbReference>
<keyword evidence="15" id="KW-1185">Reference proteome</keyword>
<keyword evidence="7" id="KW-0663">Pyridoxal phosphate</keyword>
<evidence type="ECO:0000259" key="13">
    <source>
        <dbReference type="Pfam" id="PF09084"/>
    </source>
</evidence>
<evidence type="ECO:0000256" key="8">
    <source>
        <dbReference type="ARBA" id="ARBA00022977"/>
    </source>
</evidence>
<dbReference type="InterPro" id="IPR027939">
    <property type="entry name" value="NMT1/THI5"/>
</dbReference>
<keyword evidence="5" id="KW-0808">Transferase</keyword>
<evidence type="ECO:0000256" key="10">
    <source>
        <dbReference type="ARBA" id="ARBA00033171"/>
    </source>
</evidence>
<evidence type="ECO:0000256" key="5">
    <source>
        <dbReference type="ARBA" id="ARBA00022679"/>
    </source>
</evidence>
<keyword evidence="9" id="KW-0408">Iron</keyword>